<dbReference type="GO" id="GO:0003676">
    <property type="term" value="F:nucleic acid binding"/>
    <property type="evidence" value="ECO:0007669"/>
    <property type="project" value="InterPro"/>
</dbReference>
<dbReference type="Pfam" id="PF15388">
    <property type="entry name" value="FAM117"/>
    <property type="match status" value="1"/>
</dbReference>
<dbReference type="Gene3D" id="3.30.420.10">
    <property type="entry name" value="Ribonuclease H-like superfamily/Ribonuclease H"/>
    <property type="match status" value="1"/>
</dbReference>
<dbReference type="PANTHER" id="PTHR14972:SF8">
    <property type="entry name" value="GLUCOCORTICOID-INDUCED TRANSCRIPT 1 PROTEIN-LIKE ISOFORM X1"/>
    <property type="match status" value="1"/>
</dbReference>
<dbReference type="InterPro" id="IPR012337">
    <property type="entry name" value="RNaseH-like_sf"/>
</dbReference>
<dbReference type="InterPro" id="IPR036397">
    <property type="entry name" value="RNaseH_sf"/>
</dbReference>
<dbReference type="PANTHER" id="PTHR14972">
    <property type="entry name" value="AGAP011572-PA"/>
    <property type="match status" value="1"/>
</dbReference>
<dbReference type="SUPFAM" id="SSF56219">
    <property type="entry name" value="DNase I-like"/>
    <property type="match status" value="1"/>
</dbReference>
<dbReference type="EMBL" id="CAJHNJ030000007">
    <property type="protein sequence ID" value="CAG9102430.1"/>
    <property type="molecule type" value="Genomic_DNA"/>
</dbReference>
<protein>
    <submittedName>
        <fullName evidence="4">(diamondback moth) hypothetical protein</fullName>
    </submittedName>
</protein>
<evidence type="ECO:0000259" key="3">
    <source>
        <dbReference type="Pfam" id="PF14529"/>
    </source>
</evidence>
<dbReference type="AlphaFoldDB" id="A0A8S4DQ25"/>
<feature type="domain" description="Endonuclease/exonuclease/phosphatase" evidence="3">
    <location>
        <begin position="509"/>
        <end position="621"/>
    </location>
</feature>
<dbReference type="Proteomes" id="UP000653454">
    <property type="component" value="Unassembled WGS sequence"/>
</dbReference>
<name>A0A8S4DQ25_PLUXY</name>
<keyword evidence="1" id="KW-0597">Phosphoprotein</keyword>
<sequence length="970" mass="108594">MSGRVRKQSDCPVGKQGPMRATLPVSSVMKQSGSLRKNAGNSPTLSPTNVWRRVSPDHALSGQRSPGAVNYKGKGRFGASVIRRTASLDTLYHKGQWSRDYYLHAGQLQVDKSTQTDDGGGASGRSSRNSEDDKLDRFLRSRLQRPHKASASGDYSHSMSPGFWSRFGSGSVPLRAARSSVEGLNQEIERLVLYPASGTQTPQVDRHRDKVTPEGHRAPLAELLRRSVNTQTPHDLCHTAHSSGGSVCSSPDLDGAKLGTSPQINRFLAREPPDGCEKSAPPLLQEDFPATIHSQDNSPLPPTLTTSYAHVAATKKKPSITKDKTSTEIPAETPRNKNKQRNKKKNNNHIADEFLVFSETESNDHSDQESKCGEGKDRPRFQELFQKIKNIILEKRMSWAEKLKTGGIVILEWVYNFVSLKPKLLPFETILSQEKIHIAILSETWLEPESPLRIAGYNVYRKDRHDGYGGTAILTHNSVKAHINQVQHPNTGMEIIGIRILNCQHIENIISLYCPSSVRTEQNDWDVVFSYYDKKTIVAGDFNGHHTSWSVKSDTRGNHLFDASMDKGLVSLNDGTPTRLRLVNGVLQKSAPDVTFTTADIAMKFYWKVTNESLSSDHLMIKLSSTLDSPPEIKRKRNYKKANWKEYKDSIQETLLNNPDYFQLIKENPQESYDKFLDIVRQSADSSIPFIKMCEDPLRVDKFTPKPYWNQELSRAVAERRRALAVFRRNPTPENLDQLNLKVAQAQKTIRSAKNKAWGEFCDSVDSNTSASEMWKKMRWLKGYKSQRVHISEDRANAMIRNLTPDSVVPPRPHFSSFNVNLTKPISIQELDKSIKPKDTAPGEDGISFSMLKNLPENGVPIAYRILQCLQQVRAQGRAVWLQWVPSHIGLDGNEEADRLARLAVTEGTAQTYRPYFTDLLPIVNLKAGEGAFSEQVCVMKPATAGFTLRPSLGSAFQPLQPAAPPAPPH</sequence>
<feature type="compositionally biased region" description="Basic residues" evidence="2">
    <location>
        <begin position="336"/>
        <end position="347"/>
    </location>
</feature>
<feature type="region of interest" description="Disordered" evidence="2">
    <location>
        <begin position="112"/>
        <end position="135"/>
    </location>
</feature>
<dbReference type="SUPFAM" id="SSF53098">
    <property type="entry name" value="Ribonuclease H-like"/>
    <property type="match status" value="1"/>
</dbReference>
<comment type="caution">
    <text evidence="4">The sequence shown here is derived from an EMBL/GenBank/DDBJ whole genome shotgun (WGS) entry which is preliminary data.</text>
</comment>
<evidence type="ECO:0000256" key="2">
    <source>
        <dbReference type="SAM" id="MobiDB-lite"/>
    </source>
</evidence>
<keyword evidence="5" id="KW-1185">Reference proteome</keyword>
<feature type="region of interest" description="Disordered" evidence="2">
    <location>
        <begin position="312"/>
        <end position="349"/>
    </location>
</feature>
<evidence type="ECO:0000313" key="5">
    <source>
        <dbReference type="Proteomes" id="UP000653454"/>
    </source>
</evidence>
<dbReference type="InterPro" id="IPR036691">
    <property type="entry name" value="Endo/exonu/phosph_ase_sf"/>
</dbReference>
<accession>A0A8S4DQ25</accession>
<gene>
    <name evidence="4" type="ORF">PLXY2_LOCUS2666</name>
</gene>
<dbReference type="Gene3D" id="3.60.10.10">
    <property type="entry name" value="Endonuclease/exonuclease/phosphatase"/>
    <property type="match status" value="1"/>
</dbReference>
<proteinExistence type="predicted"/>
<dbReference type="GO" id="GO:0003824">
    <property type="term" value="F:catalytic activity"/>
    <property type="evidence" value="ECO:0007669"/>
    <property type="project" value="InterPro"/>
</dbReference>
<organism evidence="4 5">
    <name type="scientific">Plutella xylostella</name>
    <name type="common">Diamondback moth</name>
    <name type="synonym">Plutella maculipennis</name>
    <dbReference type="NCBI Taxonomy" id="51655"/>
    <lineage>
        <taxon>Eukaryota</taxon>
        <taxon>Metazoa</taxon>
        <taxon>Ecdysozoa</taxon>
        <taxon>Arthropoda</taxon>
        <taxon>Hexapoda</taxon>
        <taxon>Insecta</taxon>
        <taxon>Pterygota</taxon>
        <taxon>Neoptera</taxon>
        <taxon>Endopterygota</taxon>
        <taxon>Lepidoptera</taxon>
        <taxon>Glossata</taxon>
        <taxon>Ditrysia</taxon>
        <taxon>Yponomeutoidea</taxon>
        <taxon>Plutellidae</taxon>
        <taxon>Plutella</taxon>
    </lineage>
</organism>
<dbReference type="InterPro" id="IPR026642">
    <property type="entry name" value="Glcci1/FAM117"/>
</dbReference>
<reference evidence="4" key="1">
    <citation type="submission" date="2020-11" db="EMBL/GenBank/DDBJ databases">
        <authorList>
            <person name="Whiteford S."/>
        </authorList>
    </citation>
    <scope>NUCLEOTIDE SEQUENCE</scope>
</reference>
<evidence type="ECO:0000256" key="1">
    <source>
        <dbReference type="ARBA" id="ARBA00022553"/>
    </source>
</evidence>
<dbReference type="Pfam" id="PF14529">
    <property type="entry name" value="Exo_endo_phos_2"/>
    <property type="match status" value="1"/>
</dbReference>
<evidence type="ECO:0000313" key="4">
    <source>
        <dbReference type="EMBL" id="CAG9102430.1"/>
    </source>
</evidence>
<feature type="region of interest" description="Disordered" evidence="2">
    <location>
        <begin position="1"/>
        <end position="50"/>
    </location>
</feature>
<dbReference type="InterPro" id="IPR005135">
    <property type="entry name" value="Endo/exonuclease/phosphatase"/>
</dbReference>
<feature type="compositionally biased region" description="Polar residues" evidence="2">
    <location>
        <begin position="24"/>
        <end position="49"/>
    </location>
</feature>